<feature type="compositionally biased region" description="Basic residues" evidence="6">
    <location>
        <begin position="1018"/>
        <end position="1029"/>
    </location>
</feature>
<feature type="compositionally biased region" description="Low complexity" evidence="6">
    <location>
        <begin position="805"/>
        <end position="837"/>
    </location>
</feature>
<dbReference type="Pfam" id="PF01412">
    <property type="entry name" value="ArfGap"/>
    <property type="match status" value="1"/>
</dbReference>
<dbReference type="Gene3D" id="1.25.40.20">
    <property type="entry name" value="Ankyrin repeat-containing domain"/>
    <property type="match status" value="1"/>
</dbReference>
<dbReference type="CDD" id="cd08204">
    <property type="entry name" value="ArfGap"/>
    <property type="match status" value="1"/>
</dbReference>
<name>L8GK66_ACACF</name>
<dbReference type="SMART" id="SM00248">
    <property type="entry name" value="ANK"/>
    <property type="match status" value="3"/>
</dbReference>
<feature type="region of interest" description="Disordered" evidence="6">
    <location>
        <begin position="561"/>
        <end position="635"/>
    </location>
</feature>
<dbReference type="InterPro" id="IPR037278">
    <property type="entry name" value="ARFGAP/RecO"/>
</dbReference>
<dbReference type="Gene3D" id="1.10.220.150">
    <property type="entry name" value="Arf GTPase activating protein"/>
    <property type="match status" value="1"/>
</dbReference>
<dbReference type="Gene3D" id="1.20.1270.60">
    <property type="entry name" value="Arfaptin homology (AH) domain/BAR domain"/>
    <property type="match status" value="1"/>
</dbReference>
<organism evidence="9 10">
    <name type="scientific">Acanthamoeba castellanii (strain ATCC 30010 / Neff)</name>
    <dbReference type="NCBI Taxonomy" id="1257118"/>
    <lineage>
        <taxon>Eukaryota</taxon>
        <taxon>Amoebozoa</taxon>
        <taxon>Discosea</taxon>
        <taxon>Longamoebia</taxon>
        <taxon>Centramoebida</taxon>
        <taxon>Acanthamoebidae</taxon>
        <taxon>Acanthamoeba</taxon>
    </lineage>
</organism>
<keyword evidence="10" id="KW-1185">Reference proteome</keyword>
<dbReference type="SUPFAM" id="SSF50729">
    <property type="entry name" value="PH domain-like"/>
    <property type="match status" value="1"/>
</dbReference>
<feature type="compositionally biased region" description="Polar residues" evidence="6">
    <location>
        <begin position="722"/>
        <end position="732"/>
    </location>
</feature>
<dbReference type="InterPro" id="IPR045258">
    <property type="entry name" value="ACAP1/2/3-like"/>
</dbReference>
<feature type="compositionally biased region" description="Basic and acidic residues" evidence="6">
    <location>
        <begin position="838"/>
        <end position="851"/>
    </location>
</feature>
<feature type="region of interest" description="Disordered" evidence="6">
    <location>
        <begin position="658"/>
        <end position="1096"/>
    </location>
</feature>
<dbReference type="PROSITE" id="PS50088">
    <property type="entry name" value="ANK_REPEAT"/>
    <property type="match status" value="2"/>
</dbReference>
<dbReference type="GO" id="GO:0008270">
    <property type="term" value="F:zinc ion binding"/>
    <property type="evidence" value="ECO:0007669"/>
    <property type="project" value="UniProtKB-KW"/>
</dbReference>
<feature type="repeat" description="ANK" evidence="4">
    <location>
        <begin position="501"/>
        <end position="533"/>
    </location>
</feature>
<dbReference type="RefSeq" id="XP_004335101.1">
    <property type="nucleotide sequence ID" value="XM_004335053.1"/>
</dbReference>
<feature type="compositionally biased region" description="Low complexity" evidence="6">
    <location>
        <begin position="886"/>
        <end position="923"/>
    </location>
</feature>
<dbReference type="OrthoDB" id="435430at2759"/>
<feature type="compositionally biased region" description="Polar residues" evidence="6">
    <location>
        <begin position="743"/>
        <end position="761"/>
    </location>
</feature>
<feature type="compositionally biased region" description="Polar residues" evidence="6">
    <location>
        <begin position="1041"/>
        <end position="1065"/>
    </location>
</feature>
<feature type="compositionally biased region" description="Low complexity" evidence="6">
    <location>
        <begin position="595"/>
        <end position="612"/>
    </location>
</feature>
<dbReference type="Pfam" id="PF12796">
    <property type="entry name" value="Ank_2"/>
    <property type="match status" value="1"/>
</dbReference>
<reference evidence="9 10" key="1">
    <citation type="journal article" date="2013" name="Genome Biol.">
        <title>Genome of Acanthamoeba castellanii highlights extensive lateral gene transfer and early evolution of tyrosine kinase signaling.</title>
        <authorList>
            <person name="Clarke M."/>
            <person name="Lohan A.J."/>
            <person name="Liu B."/>
            <person name="Lagkouvardos I."/>
            <person name="Roy S."/>
            <person name="Zafar N."/>
            <person name="Bertelli C."/>
            <person name="Schilde C."/>
            <person name="Kianianmomeni A."/>
            <person name="Burglin T.R."/>
            <person name="Frech C."/>
            <person name="Turcotte B."/>
            <person name="Kopec K.O."/>
            <person name="Synnott J.M."/>
            <person name="Choo C."/>
            <person name="Paponov I."/>
            <person name="Finkler A."/>
            <person name="Soon Heng Tan C."/>
            <person name="Hutchins A.P."/>
            <person name="Weinmeier T."/>
            <person name="Rattei T."/>
            <person name="Chu J.S."/>
            <person name="Gimenez G."/>
            <person name="Irimia M."/>
            <person name="Rigden D.J."/>
            <person name="Fitzpatrick D.A."/>
            <person name="Lorenzo-Morales J."/>
            <person name="Bateman A."/>
            <person name="Chiu C.H."/>
            <person name="Tang P."/>
            <person name="Hegemann P."/>
            <person name="Fromm H."/>
            <person name="Raoult D."/>
            <person name="Greub G."/>
            <person name="Miranda-Saavedra D."/>
            <person name="Chen N."/>
            <person name="Nash P."/>
            <person name="Ginger M.L."/>
            <person name="Horn M."/>
            <person name="Schaap P."/>
            <person name="Caler L."/>
            <person name="Loftus B."/>
        </authorList>
    </citation>
    <scope>NUCLEOTIDE SEQUENCE [LARGE SCALE GENOMIC DNA]</scope>
    <source>
        <strain evidence="9 10">Neff</strain>
    </source>
</reference>
<dbReference type="SUPFAM" id="SSF57863">
    <property type="entry name" value="ArfGap/RecO-like zinc finger"/>
    <property type="match status" value="1"/>
</dbReference>
<evidence type="ECO:0000259" key="8">
    <source>
        <dbReference type="PROSITE" id="PS50115"/>
    </source>
</evidence>
<feature type="repeat" description="ANK" evidence="4">
    <location>
        <begin position="467"/>
        <end position="500"/>
    </location>
</feature>
<dbReference type="Gene3D" id="2.30.29.30">
    <property type="entry name" value="Pleckstrin-homology domain (PH domain)/Phosphotyrosine-binding domain (PTB)"/>
    <property type="match status" value="1"/>
</dbReference>
<sequence>MDMVDFNLHHDVRSDKHPACVLAATLKDLARQMYYLNKEVQEGVMQPMKQFLQVEVNGSVEMQKKLDMARDRYQTASTKFSGVSHKTDMTHFTKVCSSTSLAQLNNALTQAHAQWENEVAESKQEYDLIYFNGMTKMMEVERNKIHLIHSLFYHFYVTYQRFFDTTGQTFDSIMPEMLLWKEAIDEGRKRAREQAAENDDIMMDHVSKLQQSGFKSREALELKSPRVNMLGNPVEPDRQGYLFKKIPKKGKGWKCSWFVLERGILMYYKNIRREVPDGGLNLLLCTVKEVPEKHLCFQVISTDDQFNLSRRRGLLGSEKATLGKQEQSNPYWAVLNWGVLICVKCSGTHRSLGVHISKVRSLDLDKWEPQQLGLMKSIGNALSNTLWEADVPEEWAAQRPEPESDGKTKERWIKTKYVDKAFIHRANLSPNELGQNLRDAVLAKDYTGVLKSILLGVDINWADPEDSSRTAIHVLPFSGGTAAMLEFLLQNGGEVNAEDASKRTPLHYAVESERPDLCKIMRSRGASLAKVDAEGRTPLELAESLKHEGCAAVLKDERKESIGAEPLTPKNSFTGMGSAAAASGASPPEDISKALRGSLNLLSSGFSGSPGPSRREVKERDRFQRTTTPPGKLNKPRLITMIKDQVIGRKKAFTISEPRLGALPKDRDELGSPSGGVATSPVRRLKGSFEGVDDYALEEDDSAASASDSENESSSAGERSTRPPSHTIAATTRRSDGLPPALRNSSDGASSDGETPSINGNEQRKARHTDAPLVKGVIPRARRRKSTDLTPIVLGQARERKDSRASPGGEPTPPGTTATSGSSTSSSHNNNNSASGATKEKEVDNTKRDQVRNITSSAAYATPPKRNNSTEWVKSPSRATASERGLSSYSSAGTTMSSSPPTSSPLSTSSGTLSSTATISSSLHVSTPDSRRRRKSDATSMGGTMRETTRKKGKKKQVQLQPDELQLQPEPPLPLHSPSPSPSPSPSASASASPSGGALPQLSVDPPPKEGSSGGKTVGKKLRSLRHSFGRRDQQQELQKETATWSSATNLSPSAWESGSGQIATRSGEPALGRSGSDIQRSSSKRDRPSLGEWEL</sequence>
<dbReference type="PROSITE" id="PS50115">
    <property type="entry name" value="ARFGAP"/>
    <property type="match status" value="1"/>
</dbReference>
<dbReference type="OMA" id="QWENEVA"/>
<feature type="compositionally biased region" description="Acidic residues" evidence="6">
    <location>
        <begin position="691"/>
        <end position="702"/>
    </location>
</feature>
<evidence type="ECO:0000313" key="9">
    <source>
        <dbReference type="EMBL" id="ELR13088.1"/>
    </source>
</evidence>
<evidence type="ECO:0000256" key="5">
    <source>
        <dbReference type="PROSITE-ProRule" id="PRU00288"/>
    </source>
</evidence>
<feature type="compositionally biased region" description="Low complexity" evidence="6">
    <location>
        <begin position="703"/>
        <end position="718"/>
    </location>
</feature>
<dbReference type="InterPro" id="IPR038508">
    <property type="entry name" value="ArfGAP_dom_sf"/>
</dbReference>
<keyword evidence="3" id="KW-0862">Zinc</keyword>
<dbReference type="VEuPathDB" id="AmoebaDB:ACA1_097740"/>
<feature type="compositionally biased region" description="Pro residues" evidence="6">
    <location>
        <begin position="969"/>
        <end position="985"/>
    </location>
</feature>
<dbReference type="InterPro" id="IPR002110">
    <property type="entry name" value="Ankyrin_rpt"/>
</dbReference>
<dbReference type="InterPro" id="IPR027267">
    <property type="entry name" value="AH/BAR_dom_sf"/>
</dbReference>
<dbReference type="Proteomes" id="UP000011083">
    <property type="component" value="Unassembled WGS sequence"/>
</dbReference>
<accession>L8GK66</accession>
<dbReference type="PANTHER" id="PTHR23180:SF160">
    <property type="entry name" value="ADP-RIBOSYLATION FACTOR GTPASE-ACTIVATING PROTEIN EFFECTOR PROTEIN 1"/>
    <property type="match status" value="1"/>
</dbReference>
<dbReference type="GO" id="GO:0005096">
    <property type="term" value="F:GTPase activator activity"/>
    <property type="evidence" value="ECO:0007669"/>
    <property type="project" value="InterPro"/>
</dbReference>
<feature type="compositionally biased region" description="Low complexity" evidence="6">
    <location>
        <begin position="986"/>
        <end position="1001"/>
    </location>
</feature>
<feature type="compositionally biased region" description="Low complexity" evidence="6">
    <location>
        <begin position="959"/>
        <end position="968"/>
    </location>
</feature>
<keyword evidence="2 5" id="KW-0863">Zinc-finger</keyword>
<gene>
    <name evidence="9" type="ORF">ACA1_097740</name>
</gene>
<evidence type="ECO:0000256" key="3">
    <source>
        <dbReference type="ARBA" id="ARBA00022833"/>
    </source>
</evidence>
<evidence type="ECO:0000256" key="1">
    <source>
        <dbReference type="ARBA" id="ARBA00022723"/>
    </source>
</evidence>
<feature type="domain" description="Arf-GAP" evidence="8">
    <location>
        <begin position="281"/>
        <end position="430"/>
    </location>
</feature>
<feature type="compositionally biased region" description="Low complexity" evidence="6">
    <location>
        <begin position="575"/>
        <end position="586"/>
    </location>
</feature>
<dbReference type="InterPro" id="IPR001164">
    <property type="entry name" value="ArfGAP_dom"/>
</dbReference>
<dbReference type="Pfam" id="PF00169">
    <property type="entry name" value="PH"/>
    <property type="match status" value="1"/>
</dbReference>
<keyword evidence="4" id="KW-0040">ANK repeat</keyword>
<dbReference type="InterPro" id="IPR001849">
    <property type="entry name" value="PH_domain"/>
</dbReference>
<feature type="compositionally biased region" description="Basic and acidic residues" evidence="6">
    <location>
        <begin position="613"/>
        <end position="624"/>
    </location>
</feature>
<evidence type="ECO:0000256" key="2">
    <source>
        <dbReference type="ARBA" id="ARBA00022771"/>
    </source>
</evidence>
<feature type="domain" description="PH" evidence="7">
    <location>
        <begin position="235"/>
        <end position="332"/>
    </location>
</feature>
<proteinExistence type="predicted"/>
<dbReference type="KEGG" id="acan:ACA1_097740"/>
<keyword evidence="1" id="KW-0479">Metal-binding</keyword>
<evidence type="ECO:0000256" key="4">
    <source>
        <dbReference type="PROSITE-ProRule" id="PRU00023"/>
    </source>
</evidence>
<feature type="compositionally biased region" description="Polar residues" evidence="6">
    <location>
        <begin position="852"/>
        <end position="880"/>
    </location>
</feature>
<dbReference type="AlphaFoldDB" id="L8GK66"/>
<evidence type="ECO:0000259" key="7">
    <source>
        <dbReference type="PROSITE" id="PS50003"/>
    </source>
</evidence>
<dbReference type="InterPro" id="IPR011993">
    <property type="entry name" value="PH-like_dom_sf"/>
</dbReference>
<dbReference type="SUPFAM" id="SSF103657">
    <property type="entry name" value="BAR/IMD domain-like"/>
    <property type="match status" value="1"/>
</dbReference>
<dbReference type="EMBL" id="KB008103">
    <property type="protein sequence ID" value="ELR13088.1"/>
    <property type="molecule type" value="Genomic_DNA"/>
</dbReference>
<feature type="compositionally biased region" description="Basic and acidic residues" evidence="6">
    <location>
        <begin position="1030"/>
        <end position="1040"/>
    </location>
</feature>
<evidence type="ECO:0000256" key="6">
    <source>
        <dbReference type="SAM" id="MobiDB-lite"/>
    </source>
</evidence>
<dbReference type="GeneID" id="14913398"/>
<dbReference type="PRINTS" id="PR00405">
    <property type="entry name" value="REVINTRACTNG"/>
</dbReference>
<dbReference type="SUPFAM" id="SSF48403">
    <property type="entry name" value="Ankyrin repeat"/>
    <property type="match status" value="1"/>
</dbReference>
<dbReference type="SMART" id="SM00233">
    <property type="entry name" value="PH"/>
    <property type="match status" value="1"/>
</dbReference>
<evidence type="ECO:0000313" key="10">
    <source>
        <dbReference type="Proteomes" id="UP000011083"/>
    </source>
</evidence>
<dbReference type="PROSITE" id="PS50003">
    <property type="entry name" value="PH_DOMAIN"/>
    <property type="match status" value="1"/>
</dbReference>
<dbReference type="CDD" id="cd07307">
    <property type="entry name" value="BAR"/>
    <property type="match status" value="1"/>
</dbReference>
<protein>
    <submittedName>
        <fullName evidence="9">PH domain containing protein</fullName>
    </submittedName>
</protein>
<dbReference type="InterPro" id="IPR036770">
    <property type="entry name" value="Ankyrin_rpt-contain_sf"/>
</dbReference>
<dbReference type="PANTHER" id="PTHR23180">
    <property type="entry name" value="CENTAURIN/ARF"/>
    <property type="match status" value="1"/>
</dbReference>
<dbReference type="SMART" id="SM00105">
    <property type="entry name" value="ArfGap"/>
    <property type="match status" value="1"/>
</dbReference>